<dbReference type="AlphaFoldDB" id="A0A4Y7S6B1"/>
<accession>A0A4Y7S6B1</accession>
<name>A0A4Y7S6B1_COPMI</name>
<keyword evidence="2" id="KW-1185">Reference proteome</keyword>
<comment type="caution">
    <text evidence="1">The sequence shown here is derived from an EMBL/GenBank/DDBJ whole genome shotgun (WGS) entry which is preliminary data.</text>
</comment>
<proteinExistence type="predicted"/>
<sequence>MYLLYLTTVYFMRIANGNGNRAFSGPQRHAQRRTLARQSSLLPDPTRFATVLKGPRTS</sequence>
<reference evidence="1 2" key="1">
    <citation type="journal article" date="2019" name="Nat. Ecol. Evol.">
        <title>Megaphylogeny resolves global patterns of mushroom evolution.</title>
        <authorList>
            <person name="Varga T."/>
            <person name="Krizsan K."/>
            <person name="Foldi C."/>
            <person name="Dima B."/>
            <person name="Sanchez-Garcia M."/>
            <person name="Sanchez-Ramirez S."/>
            <person name="Szollosi G.J."/>
            <person name="Szarkandi J.G."/>
            <person name="Papp V."/>
            <person name="Albert L."/>
            <person name="Andreopoulos W."/>
            <person name="Angelini C."/>
            <person name="Antonin V."/>
            <person name="Barry K.W."/>
            <person name="Bougher N.L."/>
            <person name="Buchanan P."/>
            <person name="Buyck B."/>
            <person name="Bense V."/>
            <person name="Catcheside P."/>
            <person name="Chovatia M."/>
            <person name="Cooper J."/>
            <person name="Damon W."/>
            <person name="Desjardin D."/>
            <person name="Finy P."/>
            <person name="Geml J."/>
            <person name="Haridas S."/>
            <person name="Hughes K."/>
            <person name="Justo A."/>
            <person name="Karasinski D."/>
            <person name="Kautmanova I."/>
            <person name="Kiss B."/>
            <person name="Kocsube S."/>
            <person name="Kotiranta H."/>
            <person name="LaButti K.M."/>
            <person name="Lechner B.E."/>
            <person name="Liimatainen K."/>
            <person name="Lipzen A."/>
            <person name="Lukacs Z."/>
            <person name="Mihaltcheva S."/>
            <person name="Morgado L.N."/>
            <person name="Niskanen T."/>
            <person name="Noordeloos M.E."/>
            <person name="Ohm R.A."/>
            <person name="Ortiz-Santana B."/>
            <person name="Ovrebo C."/>
            <person name="Racz N."/>
            <person name="Riley R."/>
            <person name="Savchenko A."/>
            <person name="Shiryaev A."/>
            <person name="Soop K."/>
            <person name="Spirin V."/>
            <person name="Szebenyi C."/>
            <person name="Tomsovsky M."/>
            <person name="Tulloss R.E."/>
            <person name="Uehling J."/>
            <person name="Grigoriev I.V."/>
            <person name="Vagvolgyi C."/>
            <person name="Papp T."/>
            <person name="Martin F.M."/>
            <person name="Miettinen O."/>
            <person name="Hibbett D.S."/>
            <person name="Nagy L.G."/>
        </authorList>
    </citation>
    <scope>NUCLEOTIDE SEQUENCE [LARGE SCALE GENOMIC DNA]</scope>
    <source>
        <strain evidence="1 2">FP101781</strain>
    </source>
</reference>
<evidence type="ECO:0000313" key="1">
    <source>
        <dbReference type="EMBL" id="TEB16782.1"/>
    </source>
</evidence>
<protein>
    <submittedName>
        <fullName evidence="1">Uncharacterized protein</fullName>
    </submittedName>
</protein>
<gene>
    <name evidence="1" type="ORF">FA13DRAFT_1804546</name>
</gene>
<evidence type="ECO:0000313" key="2">
    <source>
        <dbReference type="Proteomes" id="UP000298030"/>
    </source>
</evidence>
<dbReference type="Proteomes" id="UP000298030">
    <property type="component" value="Unassembled WGS sequence"/>
</dbReference>
<organism evidence="1 2">
    <name type="scientific">Coprinellus micaceus</name>
    <name type="common">Glistening ink-cap mushroom</name>
    <name type="synonym">Coprinus micaceus</name>
    <dbReference type="NCBI Taxonomy" id="71717"/>
    <lineage>
        <taxon>Eukaryota</taxon>
        <taxon>Fungi</taxon>
        <taxon>Dikarya</taxon>
        <taxon>Basidiomycota</taxon>
        <taxon>Agaricomycotina</taxon>
        <taxon>Agaricomycetes</taxon>
        <taxon>Agaricomycetidae</taxon>
        <taxon>Agaricales</taxon>
        <taxon>Agaricineae</taxon>
        <taxon>Psathyrellaceae</taxon>
        <taxon>Coprinellus</taxon>
    </lineage>
</organism>
<dbReference type="EMBL" id="QPFP01000320">
    <property type="protein sequence ID" value="TEB16782.1"/>
    <property type="molecule type" value="Genomic_DNA"/>
</dbReference>